<dbReference type="PANTHER" id="PTHR46470:SF4">
    <property type="entry name" value="5-AMINO-6-(5-PHOSPHO-D-RIBITYLAMINO)URACIL PHOSPHATASE YIGB"/>
    <property type="match status" value="1"/>
</dbReference>
<dbReference type="GO" id="GO:0044281">
    <property type="term" value="P:small molecule metabolic process"/>
    <property type="evidence" value="ECO:0007669"/>
    <property type="project" value="UniProtKB-ARBA"/>
</dbReference>
<reference evidence="4 5" key="1">
    <citation type="submission" date="2016-11" db="EMBL/GenBank/DDBJ databases">
        <authorList>
            <person name="Jaros S."/>
            <person name="Januszkiewicz K."/>
            <person name="Wedrychowicz H."/>
        </authorList>
    </citation>
    <scope>NUCLEOTIDE SEQUENCE [LARGE SCALE GENOMIC DNA]</scope>
    <source>
        <strain evidence="4 5">GAS95</strain>
    </source>
</reference>
<accession>A0A1N6GVP9</accession>
<dbReference type="AlphaFoldDB" id="A0A1N6GVP9"/>
<evidence type="ECO:0000313" key="4">
    <source>
        <dbReference type="EMBL" id="SIO11596.1"/>
    </source>
</evidence>
<organism evidence="4 5">
    <name type="scientific">Paraburkholderia phenazinium</name>
    <dbReference type="NCBI Taxonomy" id="60549"/>
    <lineage>
        <taxon>Bacteria</taxon>
        <taxon>Pseudomonadati</taxon>
        <taxon>Pseudomonadota</taxon>
        <taxon>Betaproteobacteria</taxon>
        <taxon>Burkholderiales</taxon>
        <taxon>Burkholderiaceae</taxon>
        <taxon>Paraburkholderia</taxon>
    </lineage>
</organism>
<name>A0A1N6GVP9_9BURK</name>
<dbReference type="SFLD" id="SFLDG01129">
    <property type="entry name" value="C1.5:_HAD__Beta-PGM__Phosphata"/>
    <property type="match status" value="1"/>
</dbReference>
<dbReference type="SUPFAM" id="SSF56784">
    <property type="entry name" value="HAD-like"/>
    <property type="match status" value="1"/>
</dbReference>
<dbReference type="Gene3D" id="3.40.50.1000">
    <property type="entry name" value="HAD superfamily/HAD-like"/>
    <property type="match status" value="1"/>
</dbReference>
<comment type="cofactor">
    <cofactor evidence="1">
        <name>Mg(2+)</name>
        <dbReference type="ChEBI" id="CHEBI:18420"/>
    </cofactor>
</comment>
<dbReference type="SFLD" id="SFLDS00003">
    <property type="entry name" value="Haloacid_Dehalogenase"/>
    <property type="match status" value="1"/>
</dbReference>
<proteinExistence type="predicted"/>
<dbReference type="PANTHER" id="PTHR46470">
    <property type="entry name" value="N-ACYLNEURAMINATE-9-PHOSPHATASE"/>
    <property type="match status" value="1"/>
</dbReference>
<evidence type="ECO:0000313" key="5">
    <source>
        <dbReference type="Proteomes" id="UP000185151"/>
    </source>
</evidence>
<dbReference type="InterPro" id="IPR051400">
    <property type="entry name" value="HAD-like_hydrolase"/>
</dbReference>
<evidence type="ECO:0000256" key="2">
    <source>
        <dbReference type="ARBA" id="ARBA00022801"/>
    </source>
</evidence>
<keyword evidence="2" id="KW-0378">Hydrolase</keyword>
<dbReference type="InterPro" id="IPR006439">
    <property type="entry name" value="HAD-SF_hydro_IA"/>
</dbReference>
<dbReference type="InterPro" id="IPR023214">
    <property type="entry name" value="HAD_sf"/>
</dbReference>
<evidence type="ECO:0000256" key="3">
    <source>
        <dbReference type="ARBA" id="ARBA00022842"/>
    </source>
</evidence>
<dbReference type="Pfam" id="PF00702">
    <property type="entry name" value="Hydrolase"/>
    <property type="match status" value="1"/>
</dbReference>
<evidence type="ECO:0000256" key="1">
    <source>
        <dbReference type="ARBA" id="ARBA00001946"/>
    </source>
</evidence>
<gene>
    <name evidence="4" type="ORF">SAMN05444165_0997</name>
</gene>
<dbReference type="GO" id="GO:0016787">
    <property type="term" value="F:hydrolase activity"/>
    <property type="evidence" value="ECO:0007669"/>
    <property type="project" value="UniProtKB-KW"/>
</dbReference>
<dbReference type="Proteomes" id="UP000185151">
    <property type="component" value="Unassembled WGS sequence"/>
</dbReference>
<dbReference type="NCBIfam" id="TIGR01549">
    <property type="entry name" value="HAD-SF-IA-v1"/>
    <property type="match status" value="1"/>
</dbReference>
<protein>
    <submittedName>
        <fullName evidence="4">Haloacid dehalogenase superfamily, subfamily IA, variant 1 with third motif having Dx(3-4)D or Dx(3-4)E</fullName>
    </submittedName>
</protein>
<keyword evidence="3" id="KW-0460">Magnesium</keyword>
<keyword evidence="5" id="KW-1185">Reference proteome</keyword>
<dbReference type="InterPro" id="IPR036412">
    <property type="entry name" value="HAD-like_sf"/>
</dbReference>
<sequence length="215" mass="23656">MRIRAVFFDVGETLIDESRDWGGWADYLGVSRLSFFAALGATIERGQHHRTVFKIFRPDADFAELKRQRELSGDAFSLAADDFYPDAIPCLSRLRNEGVLVGIAGNQPLEIERALHALGAPADLVASSASWGVQKPAPAFFERIIASTHGLDPAEIAYVGDRLDNDIEPARRAGMTPVFLRRGPWAHVQSASGRFPIPLHTIDSLSFLPELLCSL</sequence>
<dbReference type="EMBL" id="FSRU01000001">
    <property type="protein sequence ID" value="SIO11596.1"/>
    <property type="molecule type" value="Genomic_DNA"/>
</dbReference>